<evidence type="ECO:0000256" key="1">
    <source>
        <dbReference type="SAM" id="MobiDB-lite"/>
    </source>
</evidence>
<keyword evidence="2" id="KW-1133">Transmembrane helix</keyword>
<proteinExistence type="predicted"/>
<evidence type="ECO:0000313" key="4">
    <source>
        <dbReference type="Proteomes" id="UP000248961"/>
    </source>
</evidence>
<dbReference type="AlphaFoldDB" id="A0A395ICJ1"/>
<feature type="region of interest" description="Disordered" evidence="1">
    <location>
        <begin position="212"/>
        <end position="231"/>
    </location>
</feature>
<sequence>MGERRHLSTPGYAIPWWSALILFLTTDLVVEGTPIDLQRPDDSFPMHPNNHTGSKTTRSLCLNEDTDRSCSLLRKISEYKNQVSITKLVVLACILAVCALAYRICLKTMYCQRRRVDRAAQREERKARRAYKAAARRLRWHRWWERKPTEPSAPERDNELFVIDVPGEPRQMQVGSSDASSSLPGAMQDELLGLRETLACVGELIGVEQQNSVKPDGPEVASLHGKRRMSSETIATSTVGLSTITFTATSSRLSHEPRSSGTVESLDTMDSAPPPSYRS</sequence>
<accession>A0A395ICJ1</accession>
<feature type="transmembrane region" description="Helical" evidence="2">
    <location>
        <begin position="85"/>
        <end position="105"/>
    </location>
</feature>
<dbReference type="RefSeq" id="XP_025556869.1">
    <property type="nucleotide sequence ID" value="XM_025690045.1"/>
</dbReference>
<dbReference type="VEuPathDB" id="FungiDB:BO97DRAFT_13071"/>
<gene>
    <name evidence="3" type="ORF">BO97DRAFT_13071</name>
</gene>
<dbReference type="STRING" id="1450537.A0A395ICJ1"/>
<dbReference type="Proteomes" id="UP000248961">
    <property type="component" value="Unassembled WGS sequence"/>
</dbReference>
<protein>
    <submittedName>
        <fullName evidence="3">Uncharacterized protein</fullName>
    </submittedName>
</protein>
<reference evidence="3 4" key="1">
    <citation type="submission" date="2018-02" db="EMBL/GenBank/DDBJ databases">
        <title>The genomes of Aspergillus section Nigri reveals drivers in fungal speciation.</title>
        <authorList>
            <consortium name="DOE Joint Genome Institute"/>
            <person name="Vesth T.C."/>
            <person name="Nybo J."/>
            <person name="Theobald S."/>
            <person name="Brandl J."/>
            <person name="Frisvad J.C."/>
            <person name="Nielsen K.F."/>
            <person name="Lyhne E.K."/>
            <person name="Kogle M.E."/>
            <person name="Kuo A."/>
            <person name="Riley R."/>
            <person name="Clum A."/>
            <person name="Nolan M."/>
            <person name="Lipzen A."/>
            <person name="Salamov A."/>
            <person name="Henrissat B."/>
            <person name="Wiebenga A."/>
            <person name="De vries R.P."/>
            <person name="Grigoriev I.V."/>
            <person name="Mortensen U.H."/>
            <person name="Andersen M.R."/>
            <person name="Baker S.E."/>
        </authorList>
    </citation>
    <scope>NUCLEOTIDE SEQUENCE [LARGE SCALE GENOMIC DNA]</scope>
    <source>
        <strain evidence="3 4">CBS 101889</strain>
    </source>
</reference>
<name>A0A395ICJ1_ASPHC</name>
<keyword evidence="4" id="KW-1185">Reference proteome</keyword>
<evidence type="ECO:0000313" key="3">
    <source>
        <dbReference type="EMBL" id="RAL17715.1"/>
    </source>
</evidence>
<dbReference type="GeneID" id="37194334"/>
<evidence type="ECO:0000256" key="2">
    <source>
        <dbReference type="SAM" id="Phobius"/>
    </source>
</evidence>
<organism evidence="3 4">
    <name type="scientific">Aspergillus homomorphus (strain CBS 101889)</name>
    <dbReference type="NCBI Taxonomy" id="1450537"/>
    <lineage>
        <taxon>Eukaryota</taxon>
        <taxon>Fungi</taxon>
        <taxon>Dikarya</taxon>
        <taxon>Ascomycota</taxon>
        <taxon>Pezizomycotina</taxon>
        <taxon>Eurotiomycetes</taxon>
        <taxon>Eurotiomycetidae</taxon>
        <taxon>Eurotiales</taxon>
        <taxon>Aspergillaceae</taxon>
        <taxon>Aspergillus</taxon>
        <taxon>Aspergillus subgen. Circumdati</taxon>
    </lineage>
</organism>
<dbReference type="EMBL" id="KZ824267">
    <property type="protein sequence ID" value="RAL17715.1"/>
    <property type="molecule type" value="Genomic_DNA"/>
</dbReference>
<feature type="region of interest" description="Disordered" evidence="1">
    <location>
        <begin position="247"/>
        <end position="279"/>
    </location>
</feature>
<feature type="transmembrane region" description="Helical" evidence="2">
    <location>
        <begin position="12"/>
        <end position="30"/>
    </location>
</feature>
<keyword evidence="2" id="KW-0472">Membrane</keyword>
<dbReference type="OrthoDB" id="4225201at2759"/>
<keyword evidence="2" id="KW-0812">Transmembrane</keyword>